<feature type="region of interest" description="Disordered" evidence="1">
    <location>
        <begin position="49"/>
        <end position="87"/>
    </location>
</feature>
<name>A0A8E0RZC0_9TREM</name>
<dbReference type="AlphaFoldDB" id="A0A8E0RZC0"/>
<gene>
    <name evidence="2" type="ORF">FBUS_10982</name>
</gene>
<evidence type="ECO:0000313" key="3">
    <source>
        <dbReference type="Proteomes" id="UP000728185"/>
    </source>
</evidence>
<evidence type="ECO:0000256" key="1">
    <source>
        <dbReference type="SAM" id="MobiDB-lite"/>
    </source>
</evidence>
<evidence type="ECO:0000313" key="2">
    <source>
        <dbReference type="EMBL" id="KAA0197575.1"/>
    </source>
</evidence>
<dbReference type="OrthoDB" id="10505987at2759"/>
<proteinExistence type="predicted"/>
<dbReference type="EMBL" id="LUCM01002296">
    <property type="protein sequence ID" value="KAA0197575.1"/>
    <property type="molecule type" value="Genomic_DNA"/>
</dbReference>
<sequence>MKLAAGSNSSTAVDTGRDSVSSVHLLTEILVDSADSMVSDLAPNPSLFFSHSPSPQLESVRRGTDSVESSNTSIPVRESEADESLSRFPPAADEIRLITIGEPLDLNPTSFSNSTKRTTVGDMPSFSCEQQFARPSFGLVFSATPSHEAEKTTELPISRIPLARDSDPGLMCSVVDAFCSHSSWSELPETQPAQISLANPSLLCVKESIMFSNGVTHLG</sequence>
<reference evidence="2" key="1">
    <citation type="submission" date="2019-05" db="EMBL/GenBank/DDBJ databases">
        <title>Annotation for the trematode Fasciolopsis buski.</title>
        <authorList>
            <person name="Choi Y.-J."/>
        </authorList>
    </citation>
    <scope>NUCLEOTIDE SEQUENCE</scope>
    <source>
        <strain evidence="2">HT</strain>
        <tissue evidence="2">Whole worm</tissue>
    </source>
</reference>
<comment type="caution">
    <text evidence="2">The sequence shown here is derived from an EMBL/GenBank/DDBJ whole genome shotgun (WGS) entry which is preliminary data.</text>
</comment>
<accession>A0A8E0RZC0</accession>
<organism evidence="2 3">
    <name type="scientific">Fasciolopsis buskii</name>
    <dbReference type="NCBI Taxonomy" id="27845"/>
    <lineage>
        <taxon>Eukaryota</taxon>
        <taxon>Metazoa</taxon>
        <taxon>Spiralia</taxon>
        <taxon>Lophotrochozoa</taxon>
        <taxon>Platyhelminthes</taxon>
        <taxon>Trematoda</taxon>
        <taxon>Digenea</taxon>
        <taxon>Plagiorchiida</taxon>
        <taxon>Echinostomata</taxon>
        <taxon>Echinostomatoidea</taxon>
        <taxon>Fasciolidae</taxon>
        <taxon>Fasciolopsis</taxon>
    </lineage>
</organism>
<protein>
    <submittedName>
        <fullName evidence="2">Uncharacterized protein</fullName>
    </submittedName>
</protein>
<dbReference type="Proteomes" id="UP000728185">
    <property type="component" value="Unassembled WGS sequence"/>
</dbReference>
<keyword evidence="3" id="KW-1185">Reference proteome</keyword>